<sequence length="166" mass="18010">MERVGVTAHQHQPSNGHRHDHAACVHGAMDRARDLCEARGVKLTAQRARVLELVWSSHQPRGAYAILEDLSKDGKRVAPLTVYRALDFLLEQGLVHRIESLNAFVGCPQPGTSHTGQFLVCERCGEATELTDTTVRDTITAAAAAQGFTVTRQTVEVTGLCPGCRG</sequence>
<evidence type="ECO:0000256" key="8">
    <source>
        <dbReference type="SAM" id="MobiDB-lite"/>
    </source>
</evidence>
<name>A0A858R4C2_9PROT</name>
<accession>A0A858R4C2</accession>
<comment type="similarity">
    <text evidence="1">Belongs to the Fur family.</text>
</comment>
<dbReference type="GO" id="GO:0000976">
    <property type="term" value="F:transcription cis-regulatory region binding"/>
    <property type="evidence" value="ECO:0007669"/>
    <property type="project" value="TreeGrafter"/>
</dbReference>
<dbReference type="SUPFAM" id="SSF46785">
    <property type="entry name" value="Winged helix' DNA-binding domain"/>
    <property type="match status" value="1"/>
</dbReference>
<dbReference type="InterPro" id="IPR036388">
    <property type="entry name" value="WH-like_DNA-bd_sf"/>
</dbReference>
<feature type="region of interest" description="Disordered" evidence="8">
    <location>
        <begin position="1"/>
        <end position="20"/>
    </location>
</feature>
<protein>
    <submittedName>
        <fullName evidence="9">Transcriptional repressor</fullName>
    </submittedName>
</protein>
<keyword evidence="5" id="KW-0238">DNA-binding</keyword>
<feature type="binding site" evidence="7">
    <location>
        <position position="124"/>
    </location>
    <ligand>
        <name>Zn(2+)</name>
        <dbReference type="ChEBI" id="CHEBI:29105"/>
    </ligand>
</feature>
<evidence type="ECO:0000256" key="6">
    <source>
        <dbReference type="ARBA" id="ARBA00023163"/>
    </source>
</evidence>
<evidence type="ECO:0000256" key="7">
    <source>
        <dbReference type="PIRSR" id="PIRSR602481-1"/>
    </source>
</evidence>
<evidence type="ECO:0000313" key="10">
    <source>
        <dbReference type="Proteomes" id="UP000501891"/>
    </source>
</evidence>
<keyword evidence="3 7" id="KW-0862">Zinc</keyword>
<dbReference type="GO" id="GO:0045892">
    <property type="term" value="P:negative regulation of DNA-templated transcription"/>
    <property type="evidence" value="ECO:0007669"/>
    <property type="project" value="TreeGrafter"/>
</dbReference>
<dbReference type="EMBL" id="CP051775">
    <property type="protein sequence ID" value="QJE72235.1"/>
    <property type="molecule type" value="Genomic_DNA"/>
</dbReference>
<evidence type="ECO:0000256" key="5">
    <source>
        <dbReference type="ARBA" id="ARBA00023125"/>
    </source>
</evidence>
<evidence type="ECO:0000256" key="3">
    <source>
        <dbReference type="ARBA" id="ARBA00022833"/>
    </source>
</evidence>
<dbReference type="GO" id="GO:0003700">
    <property type="term" value="F:DNA-binding transcription factor activity"/>
    <property type="evidence" value="ECO:0007669"/>
    <property type="project" value="InterPro"/>
</dbReference>
<evidence type="ECO:0000256" key="2">
    <source>
        <dbReference type="ARBA" id="ARBA00022491"/>
    </source>
</evidence>
<dbReference type="CDD" id="cd07153">
    <property type="entry name" value="Fur_like"/>
    <property type="match status" value="1"/>
</dbReference>
<keyword evidence="2" id="KW-0678">Repressor</keyword>
<keyword evidence="6" id="KW-0804">Transcription</keyword>
<dbReference type="GO" id="GO:0008270">
    <property type="term" value="F:zinc ion binding"/>
    <property type="evidence" value="ECO:0007669"/>
    <property type="project" value="TreeGrafter"/>
</dbReference>
<reference evidence="9" key="1">
    <citation type="submission" date="2020-04" db="EMBL/GenBank/DDBJ databases">
        <title>A desert anoxygenic phototrophic bacterium fixes CO2 using RubisCO under aerobic conditions.</title>
        <authorList>
            <person name="Tang K."/>
        </authorList>
    </citation>
    <scope>NUCLEOTIDE SEQUENCE [LARGE SCALE GENOMIC DNA]</scope>
    <source>
        <strain evidence="9">MIMtkB3</strain>
    </source>
</reference>
<dbReference type="InterPro" id="IPR002481">
    <property type="entry name" value="FUR"/>
</dbReference>
<evidence type="ECO:0000313" key="9">
    <source>
        <dbReference type="EMBL" id="QJE72235.1"/>
    </source>
</evidence>
<dbReference type="AlphaFoldDB" id="A0A858R4C2"/>
<comment type="cofactor">
    <cofactor evidence="7">
        <name>Zn(2+)</name>
        <dbReference type="ChEBI" id="CHEBI:29105"/>
    </cofactor>
    <text evidence="7">Binds 1 zinc ion per subunit.</text>
</comment>
<dbReference type="Proteomes" id="UP000501891">
    <property type="component" value="Chromosome"/>
</dbReference>
<feature type="binding site" evidence="7">
    <location>
        <position position="121"/>
    </location>
    <ligand>
        <name>Zn(2+)</name>
        <dbReference type="ChEBI" id="CHEBI:29105"/>
    </ligand>
</feature>
<dbReference type="PANTHER" id="PTHR33202">
    <property type="entry name" value="ZINC UPTAKE REGULATION PROTEIN"/>
    <property type="match status" value="1"/>
</dbReference>
<dbReference type="GO" id="GO:0005829">
    <property type="term" value="C:cytosol"/>
    <property type="evidence" value="ECO:0007669"/>
    <property type="project" value="TreeGrafter"/>
</dbReference>
<dbReference type="GO" id="GO:1900376">
    <property type="term" value="P:regulation of secondary metabolite biosynthetic process"/>
    <property type="evidence" value="ECO:0007669"/>
    <property type="project" value="TreeGrafter"/>
</dbReference>
<evidence type="ECO:0000256" key="4">
    <source>
        <dbReference type="ARBA" id="ARBA00023015"/>
    </source>
</evidence>
<keyword evidence="10" id="KW-1185">Reference proteome</keyword>
<dbReference type="Gene3D" id="1.10.10.10">
    <property type="entry name" value="Winged helix-like DNA-binding domain superfamily/Winged helix DNA-binding domain"/>
    <property type="match status" value="1"/>
</dbReference>
<dbReference type="Pfam" id="PF01475">
    <property type="entry name" value="FUR"/>
    <property type="match status" value="1"/>
</dbReference>
<dbReference type="InterPro" id="IPR043135">
    <property type="entry name" value="Fur_C"/>
</dbReference>
<dbReference type="Gene3D" id="3.30.1490.190">
    <property type="match status" value="1"/>
</dbReference>
<dbReference type="InterPro" id="IPR036390">
    <property type="entry name" value="WH_DNA-bd_sf"/>
</dbReference>
<keyword evidence="7" id="KW-0479">Metal-binding</keyword>
<organism evidence="9 10">
    <name type="scientific">Aerophototrophica crusticola</name>
    <dbReference type="NCBI Taxonomy" id="1709002"/>
    <lineage>
        <taxon>Bacteria</taxon>
        <taxon>Pseudomonadati</taxon>
        <taxon>Pseudomonadota</taxon>
        <taxon>Alphaproteobacteria</taxon>
        <taxon>Rhodospirillales</taxon>
        <taxon>Rhodospirillaceae</taxon>
        <taxon>Aerophototrophica</taxon>
    </lineage>
</organism>
<dbReference type="PANTHER" id="PTHR33202:SF6">
    <property type="entry name" value="ZINC UPTAKE REGULATION PROTEIN"/>
    <property type="match status" value="1"/>
</dbReference>
<feature type="binding site" evidence="7">
    <location>
        <position position="164"/>
    </location>
    <ligand>
        <name>Zn(2+)</name>
        <dbReference type="ChEBI" id="CHEBI:29105"/>
    </ligand>
</feature>
<evidence type="ECO:0000256" key="1">
    <source>
        <dbReference type="ARBA" id="ARBA00007957"/>
    </source>
</evidence>
<dbReference type="KEGG" id="acru:HHL28_03180"/>
<gene>
    <name evidence="9" type="ORF">HHL28_03180</name>
</gene>
<keyword evidence="4" id="KW-0805">Transcription regulation</keyword>
<feature type="binding site" evidence="7">
    <location>
        <position position="161"/>
    </location>
    <ligand>
        <name>Zn(2+)</name>
        <dbReference type="ChEBI" id="CHEBI:29105"/>
    </ligand>
</feature>
<proteinExistence type="inferred from homology"/>